<evidence type="ECO:0000313" key="4">
    <source>
        <dbReference type="EMBL" id="KAH8998083.1"/>
    </source>
</evidence>
<dbReference type="Proteomes" id="UP001201163">
    <property type="component" value="Unassembled WGS sequence"/>
</dbReference>
<dbReference type="InterPro" id="IPR036291">
    <property type="entry name" value="NAD(P)-bd_dom_sf"/>
</dbReference>
<accession>A0AAD4LPH8</accession>
<dbReference type="EMBL" id="JAKELL010000006">
    <property type="protein sequence ID" value="KAH8998083.1"/>
    <property type="molecule type" value="Genomic_DNA"/>
</dbReference>
<name>A0AAD4LPH8_9AGAM</name>
<evidence type="ECO:0000313" key="5">
    <source>
        <dbReference type="Proteomes" id="UP001201163"/>
    </source>
</evidence>
<dbReference type="PANTHER" id="PTHR43245">
    <property type="entry name" value="BIFUNCTIONAL POLYMYXIN RESISTANCE PROTEIN ARNA"/>
    <property type="match status" value="1"/>
</dbReference>
<keyword evidence="2" id="KW-0560">Oxidoreductase</keyword>
<dbReference type="GO" id="GO:0006694">
    <property type="term" value="P:steroid biosynthetic process"/>
    <property type="evidence" value="ECO:0007669"/>
    <property type="project" value="InterPro"/>
</dbReference>
<keyword evidence="5" id="KW-1185">Reference proteome</keyword>
<comment type="similarity">
    <text evidence="1">Belongs to the 3-beta-HSD family.</text>
</comment>
<dbReference type="GO" id="GO:0016616">
    <property type="term" value="F:oxidoreductase activity, acting on the CH-OH group of donors, NAD or NADP as acceptor"/>
    <property type="evidence" value="ECO:0007669"/>
    <property type="project" value="InterPro"/>
</dbReference>
<dbReference type="SUPFAM" id="SSF51735">
    <property type="entry name" value="NAD(P)-binding Rossmann-fold domains"/>
    <property type="match status" value="1"/>
</dbReference>
<feature type="domain" description="3-beta hydroxysteroid dehydrogenase/isomerase" evidence="3">
    <location>
        <begin position="164"/>
        <end position="378"/>
    </location>
</feature>
<evidence type="ECO:0000256" key="1">
    <source>
        <dbReference type="ARBA" id="ARBA00009219"/>
    </source>
</evidence>
<proteinExistence type="inferred from homology"/>
<comment type="caution">
    <text evidence="4">The sequence shown here is derived from an EMBL/GenBank/DDBJ whole genome shotgun (WGS) entry which is preliminary data.</text>
</comment>
<feature type="domain" description="3-beta hydroxysteroid dehydrogenase/isomerase" evidence="3">
    <location>
        <begin position="81"/>
        <end position="140"/>
    </location>
</feature>
<reference evidence="4" key="1">
    <citation type="submission" date="2022-01" db="EMBL/GenBank/DDBJ databases">
        <title>Comparative genomics reveals a dynamic genome evolution in the ectomycorrhizal milk-cap (Lactarius) mushrooms.</title>
        <authorList>
            <consortium name="DOE Joint Genome Institute"/>
            <person name="Lebreton A."/>
            <person name="Tang N."/>
            <person name="Kuo A."/>
            <person name="LaButti K."/>
            <person name="Drula E."/>
            <person name="Barry K."/>
            <person name="Clum A."/>
            <person name="Lipzen A."/>
            <person name="Mousain D."/>
            <person name="Ng V."/>
            <person name="Wang R."/>
            <person name="Wang X."/>
            <person name="Dai Y."/>
            <person name="Henrissat B."/>
            <person name="Grigoriev I.V."/>
            <person name="Guerin-Laguette A."/>
            <person name="Yu F."/>
            <person name="Martin F.M."/>
        </authorList>
    </citation>
    <scope>NUCLEOTIDE SEQUENCE</scope>
    <source>
        <strain evidence="4">QP</strain>
    </source>
</reference>
<dbReference type="Gene3D" id="3.40.50.720">
    <property type="entry name" value="NAD(P)-binding Rossmann-like Domain"/>
    <property type="match status" value="1"/>
</dbReference>
<organism evidence="4 5">
    <name type="scientific">Lactarius akahatsu</name>
    <dbReference type="NCBI Taxonomy" id="416441"/>
    <lineage>
        <taxon>Eukaryota</taxon>
        <taxon>Fungi</taxon>
        <taxon>Dikarya</taxon>
        <taxon>Basidiomycota</taxon>
        <taxon>Agaricomycotina</taxon>
        <taxon>Agaricomycetes</taxon>
        <taxon>Russulales</taxon>
        <taxon>Russulaceae</taxon>
        <taxon>Lactarius</taxon>
    </lineage>
</organism>
<dbReference type="InterPro" id="IPR050177">
    <property type="entry name" value="Lipid_A_modif_metabolic_enz"/>
</dbReference>
<dbReference type="Pfam" id="PF01073">
    <property type="entry name" value="3Beta_HSD"/>
    <property type="match status" value="2"/>
</dbReference>
<dbReference type="AlphaFoldDB" id="A0AAD4LPH8"/>
<protein>
    <submittedName>
        <fullName evidence="4">NAD-P-binding protein</fullName>
    </submittedName>
</protein>
<evidence type="ECO:0000256" key="2">
    <source>
        <dbReference type="ARBA" id="ARBA00023002"/>
    </source>
</evidence>
<dbReference type="PANTHER" id="PTHR43245:SF51">
    <property type="entry name" value="SHORT CHAIN DEHYDROGENASE_REDUCTASE FAMILY 42E, MEMBER 2"/>
    <property type="match status" value="1"/>
</dbReference>
<dbReference type="InterPro" id="IPR002225">
    <property type="entry name" value="3Beta_OHSteriod_DH/Estase"/>
</dbReference>
<evidence type="ECO:0000259" key="3">
    <source>
        <dbReference type="Pfam" id="PF01073"/>
    </source>
</evidence>
<gene>
    <name evidence="4" type="ORF">EDB92DRAFT_1792427</name>
</gene>
<sequence>MGLVFIIPFLFVLLLYLYVRLNDAKLMQLPHDVASAFSPKRISAKDALEAAAASEKVTTDLITKVFLPPRTGRRYSCHFQAGFLGGWIVRHLLERGEHPKRIRVLDIRAPTRPDLTSGIAKDVDFHQVDVSNGEQVQAAFSAPWPPSPDVEEHEDPPAAPEITIFHTAANIRFYERDYRLLHLSDKVNVEGTRNVLAAARATGASILIYTSSGSVSVRRTRLWLWPWEQRPQFIVQTFKDDDDDDRSLATHHDEMFSNYAASKLKAERLVRAADGTPSGQQRQGRLRTGCLRPGNGIYGPGGDILCGAYLARQVNPSWAQDVLQNFIYVENASLAHFCYERRLIETARGSPNPDLGGQAFCVVDDGPPVTYGDVYTVLATLTDGRTVFPRLSATTMLTLAHVFEGLHVARSLVASSSSPVLRHIARFVPAPTGDLVNLQPSLFSLTMPHLIWDDSRARASPENGGLGYKPRWTTLSALCKLVEEHKRTEGCFEARSLVGGISLGFLDRFRRPVQQKGE</sequence>